<dbReference type="KEGG" id="hsu:HLASF_1129"/>
<dbReference type="Proteomes" id="UP000069906">
    <property type="component" value="Chromosome"/>
</dbReference>
<proteinExistence type="predicted"/>
<dbReference type="Proteomes" id="UP000060390">
    <property type="component" value="Chromosome"/>
</dbReference>
<organism evidence="1 4">
    <name type="scientific">Halanaeroarchaeum sulfurireducens</name>
    <dbReference type="NCBI Taxonomy" id="1604004"/>
    <lineage>
        <taxon>Archaea</taxon>
        <taxon>Methanobacteriati</taxon>
        <taxon>Methanobacteriota</taxon>
        <taxon>Stenosarchaea group</taxon>
        <taxon>Halobacteria</taxon>
        <taxon>Halobacteriales</taxon>
        <taxon>Halobacteriaceae</taxon>
        <taxon>Halanaeroarchaeum</taxon>
    </lineage>
</organism>
<reference evidence="3" key="2">
    <citation type="submission" date="2015-05" db="EMBL/GenBank/DDBJ databases">
        <title>Complete genome sequence of Halanaeroarchaeum sulfurireducens type strain M27-SA2, a sulfate-reducer haloarchaeon from marine anoxic lake Medee.</title>
        <authorList>
            <person name="Messina E."/>
            <person name="Kublanov I.V."/>
            <person name="Toshchakov S."/>
            <person name="Arcadi E."/>
            <person name="La Spada G."/>
            <person name="La Cono V."/>
            <person name="Yakimov M.M."/>
        </authorList>
    </citation>
    <scope>NUCLEOTIDE SEQUENCE [LARGE SCALE GENOMIC DNA]</scope>
    <source>
        <strain evidence="3">M27-SA2</strain>
    </source>
</reference>
<dbReference type="PROSITE" id="PS51257">
    <property type="entry name" value="PROKAR_LIPOPROTEIN"/>
    <property type="match status" value="1"/>
</dbReference>
<evidence type="ECO:0000313" key="3">
    <source>
        <dbReference type="Proteomes" id="UP000060390"/>
    </source>
</evidence>
<evidence type="ECO:0000313" key="4">
    <source>
        <dbReference type="Proteomes" id="UP000069906"/>
    </source>
</evidence>
<protein>
    <submittedName>
        <fullName evidence="1">Uncharacterized protein</fullName>
    </submittedName>
</protein>
<dbReference type="AlphaFoldDB" id="A0A0F7PA05"/>
<reference evidence="2 3" key="3">
    <citation type="journal article" date="2016" name="Stand. Genomic Sci.">
        <title>Complete genome sequence of 'Halanaeroarchaeum sulfurireducens' M27-SA2, a sulfur-reducing and acetate-oxidizing haloarchaeon from the deep-sea hypersaline anoxic lake Medee.</title>
        <authorList>
            <person name="Messina E."/>
            <person name="Sorokin D.Y."/>
            <person name="Kublanov I.V."/>
            <person name="Toshchakov S."/>
            <person name="Lopatina A."/>
            <person name="Arcadi E."/>
            <person name="Smedile F."/>
            <person name="La Spada G."/>
            <person name="La Cono V."/>
            <person name="Yakimov M.M."/>
        </authorList>
    </citation>
    <scope>NUCLEOTIDE SEQUENCE [LARGE SCALE GENOMIC DNA]</scope>
    <source>
        <strain evidence="2 3">M27-SA2</strain>
    </source>
</reference>
<evidence type="ECO:0000313" key="2">
    <source>
        <dbReference type="EMBL" id="ALG82013.1"/>
    </source>
</evidence>
<dbReference type="EMBL" id="CP008874">
    <property type="protein sequence ID" value="AKH97617.1"/>
    <property type="molecule type" value="Genomic_DNA"/>
</dbReference>
<dbReference type="EMBL" id="CP011564">
    <property type="protein sequence ID" value="ALG82013.1"/>
    <property type="molecule type" value="Genomic_DNA"/>
</dbReference>
<reference evidence="1 4" key="1">
    <citation type="journal article" date="2015" name="ISME J.">
        <title>Elemental sulfur and acetate can support life of a novel strictly anaerobic haloarchaeon.</title>
        <authorList>
            <person name="Sorokin D.Y."/>
            <person name="Kublanov I.V."/>
            <person name="Gavrilov S.N."/>
            <person name="Rojo D."/>
            <person name="Roman P."/>
            <person name="Golyshin P.N."/>
            <person name="Slepak V.Z."/>
            <person name="Smedile F."/>
            <person name="Ferrer M."/>
            <person name="Messina E."/>
            <person name="La Cono V."/>
            <person name="Yakimov M.M."/>
        </authorList>
    </citation>
    <scope>NUCLEOTIDE SEQUENCE [LARGE SCALE GENOMIC DNA]</scope>
    <source>
        <strain evidence="1 4">HSR2</strain>
    </source>
</reference>
<dbReference type="KEGG" id="hsf:HLASA_1118"/>
<evidence type="ECO:0000313" key="1">
    <source>
        <dbReference type="EMBL" id="AKH97617.1"/>
    </source>
</evidence>
<sequence>MPKLINSIQHQFHMPSRRQLLCASGLALGATFAGCSAVPVPRPKLDFAIDNARSTTVPVDIRFFRPDIAERSEALVYQNTVEVPPRDNPDDLWQVMDVAPDRRYRIKLLVGSPSKSHHYHYHPDCSDDNPYDIGAVANLLQGGGVRFTQTTCSDDEPFL</sequence>
<dbReference type="STRING" id="1604004.HLASA_1118"/>
<keyword evidence="4" id="KW-1185">Reference proteome</keyword>
<gene>
    <name evidence="2" type="ORF">HLASA_1118</name>
    <name evidence="1" type="ORF">HLASF_1129</name>
</gene>
<name>A0A0F7PA05_9EURY</name>
<dbReference type="HOGENOM" id="CLU_1656823_0_0_2"/>
<accession>A0A0F7PA05</accession>